<sequence>MEARGSPQHTSARPIKRLPSLIPSTFHHHQQIWLQAANHRHSKATLFFESSETLGHPVPPAPSYAPATFHDEHIRTHARRDAIHFVSKPSATITVFNNISTKLSDDSRTAAWRSGSRATKKREYLYPSKACQA</sequence>
<name>A0A914WU37_9BILA</name>
<evidence type="ECO:0000313" key="2">
    <source>
        <dbReference type="WBParaSite" id="PSAMB.scaffold513size48544.g6481.t1"/>
    </source>
</evidence>
<evidence type="ECO:0000313" key="1">
    <source>
        <dbReference type="Proteomes" id="UP000887566"/>
    </source>
</evidence>
<protein>
    <submittedName>
        <fullName evidence="2">Uncharacterized protein</fullName>
    </submittedName>
</protein>
<organism evidence="1 2">
    <name type="scientific">Plectus sambesii</name>
    <dbReference type="NCBI Taxonomy" id="2011161"/>
    <lineage>
        <taxon>Eukaryota</taxon>
        <taxon>Metazoa</taxon>
        <taxon>Ecdysozoa</taxon>
        <taxon>Nematoda</taxon>
        <taxon>Chromadorea</taxon>
        <taxon>Plectida</taxon>
        <taxon>Plectina</taxon>
        <taxon>Plectoidea</taxon>
        <taxon>Plectidae</taxon>
        <taxon>Plectus</taxon>
    </lineage>
</organism>
<proteinExistence type="predicted"/>
<accession>A0A914WU37</accession>
<dbReference type="WBParaSite" id="PSAMB.scaffold513size48544.g6481.t1">
    <property type="protein sequence ID" value="PSAMB.scaffold513size48544.g6481.t1"/>
    <property type="gene ID" value="PSAMB.scaffold513size48544.g6481"/>
</dbReference>
<reference evidence="2" key="1">
    <citation type="submission" date="2022-11" db="UniProtKB">
        <authorList>
            <consortium name="WormBaseParasite"/>
        </authorList>
    </citation>
    <scope>IDENTIFICATION</scope>
</reference>
<dbReference type="AlphaFoldDB" id="A0A914WU37"/>
<keyword evidence="1" id="KW-1185">Reference proteome</keyword>
<dbReference type="Proteomes" id="UP000887566">
    <property type="component" value="Unplaced"/>
</dbReference>